<dbReference type="STRING" id="1159016.SAMN02927937_01408"/>
<reference evidence="1 2" key="1">
    <citation type="submission" date="2016-10" db="EMBL/GenBank/DDBJ databases">
        <authorList>
            <person name="de Groot N.N."/>
        </authorList>
    </citation>
    <scope>NUCLEOTIDE SEQUENCE [LARGE SCALE GENOMIC DNA]</scope>
    <source>
        <strain evidence="1 2">CGMCC 1.10825</strain>
    </source>
</reference>
<dbReference type="InterPro" id="IPR032774">
    <property type="entry name" value="WG_beta_rep"/>
</dbReference>
<dbReference type="Pfam" id="PF14903">
    <property type="entry name" value="WG_beta_rep"/>
    <property type="match status" value="7"/>
</dbReference>
<evidence type="ECO:0000313" key="2">
    <source>
        <dbReference type="Proteomes" id="UP000199634"/>
    </source>
</evidence>
<proteinExistence type="predicted"/>
<dbReference type="RefSeq" id="WP_091098068.1">
    <property type="nucleotide sequence ID" value="NZ_FNXE01000016.1"/>
</dbReference>
<dbReference type="Proteomes" id="UP000199634">
    <property type="component" value="Unassembled WGS sequence"/>
</dbReference>
<organism evidence="1 2">
    <name type="scientific">Paenimyroides marinum</name>
    <dbReference type="NCBI Taxonomy" id="1159016"/>
    <lineage>
        <taxon>Bacteria</taxon>
        <taxon>Pseudomonadati</taxon>
        <taxon>Bacteroidota</taxon>
        <taxon>Flavobacteriia</taxon>
        <taxon>Flavobacteriales</taxon>
        <taxon>Flavobacteriaceae</taxon>
        <taxon>Paenimyroides</taxon>
    </lineage>
</organism>
<dbReference type="PROSITE" id="PS51257">
    <property type="entry name" value="PROKAR_LIPOPROTEIN"/>
    <property type="match status" value="1"/>
</dbReference>
<accession>A0A1H6KYY1</accession>
<protein>
    <submittedName>
        <fullName evidence="1">WG containing repeat-containing protein</fullName>
    </submittedName>
</protein>
<dbReference type="PANTHER" id="PTHR37841">
    <property type="entry name" value="GLR2918 PROTEIN"/>
    <property type="match status" value="1"/>
</dbReference>
<sequence>MKKLILTSFLFLIFACQGQTSENYKRISGNNSWGFVDENEKEVIPLGIYEFLNPIDEKNMILAKKNGKDGYIDIHQNILIAFDYDDLGVFTDNGLAPATKDGKSGAINRKGETIIPFVYDEVNYFYKSGLAIVHKNGKYGFVNNQGEEIIPLIYEKVDQSMVDEVVIVSKNKKWAFFANNGEQLTKFQFDKVIDLPISNEKSHYSTYFKGGLAIVYLENKPQLINKNMQVIVPVGKYDYIESLNKNGFGIVAKNNKYGIINNQGQEVIPLEYNKIEHPKRYSNILELFVLEKNGTLQIFDENIKPIKQNILSYTWDKIDLGDYYIDVLLLKNNQNNYGIMTEEGKNVIPFEFEELQAFDGEETTIAKKNGKYGIINFKNQNLVAFENDEITSSKFSETYIVKHQNKFGILDKQGNKIIDFVFEDIQPCYYDENNKFIIKSNGKYGIIDLSGKEIIPTEYDEISNWVEYGPEAHFVSKDNKKGMFSKEGKQLIPIVYDKLNYFTNNLIIVSQNKKYGIIDISNKNVIPLKYDKIYLDWYKIYYENQEPEIYVLKDKIYSQLDKNNKQIRTNIPKNEIKEKFEYYIKE</sequence>
<dbReference type="EMBL" id="FNXE01000016">
    <property type="protein sequence ID" value="SEH78226.1"/>
    <property type="molecule type" value="Genomic_DNA"/>
</dbReference>
<dbReference type="PANTHER" id="PTHR37841:SF1">
    <property type="entry name" value="DUF3298 DOMAIN-CONTAINING PROTEIN"/>
    <property type="match status" value="1"/>
</dbReference>
<keyword evidence="2" id="KW-1185">Reference proteome</keyword>
<dbReference type="OrthoDB" id="623514at2"/>
<evidence type="ECO:0000313" key="1">
    <source>
        <dbReference type="EMBL" id="SEH78226.1"/>
    </source>
</evidence>
<name>A0A1H6KYY1_9FLAO</name>
<gene>
    <name evidence="1" type="ORF">SAMN02927937_01408</name>
</gene>
<dbReference type="AlphaFoldDB" id="A0A1H6KYY1"/>